<dbReference type="EMBL" id="JAQOSQ010000001">
    <property type="protein sequence ID" value="MDJ1181919.1"/>
    <property type="molecule type" value="Genomic_DNA"/>
</dbReference>
<dbReference type="InterPro" id="IPR053521">
    <property type="entry name" value="McjB-like"/>
</dbReference>
<dbReference type="RefSeq" id="WP_283756568.1">
    <property type="nucleotide sequence ID" value="NZ_JAQOSQ010000001.1"/>
</dbReference>
<organism evidence="2 3">
    <name type="scientific">Roseofilum casamattae BLCC-M143</name>
    <dbReference type="NCBI Taxonomy" id="3022442"/>
    <lineage>
        <taxon>Bacteria</taxon>
        <taxon>Bacillati</taxon>
        <taxon>Cyanobacteriota</taxon>
        <taxon>Cyanophyceae</taxon>
        <taxon>Desertifilales</taxon>
        <taxon>Desertifilaceae</taxon>
        <taxon>Roseofilum</taxon>
        <taxon>Roseofilum casamattae</taxon>
    </lineage>
</organism>
<gene>
    <name evidence="2" type="ORF">PMH09_01810</name>
</gene>
<evidence type="ECO:0000313" key="3">
    <source>
        <dbReference type="Proteomes" id="UP001232992"/>
    </source>
</evidence>
<feature type="domain" description="Microcin J25-processing protein McjB C-terminal" evidence="1">
    <location>
        <begin position="40"/>
        <end position="144"/>
    </location>
</feature>
<reference evidence="2 3" key="1">
    <citation type="submission" date="2023-01" db="EMBL/GenBank/DDBJ databases">
        <title>Novel diversity within Roseofilum (Cyanobacteria; Desertifilaceae) from marine benthic mats with descriptions of four novel species.</title>
        <authorList>
            <person name="Wang Y."/>
            <person name="Berthold D.E."/>
            <person name="Hu J."/>
            <person name="Lefler F.W."/>
            <person name="Laughinghouse H.D. IV."/>
        </authorList>
    </citation>
    <scope>NUCLEOTIDE SEQUENCE [LARGE SCALE GENOMIC DNA]</scope>
    <source>
        <strain evidence="2 3">BLCC-M143</strain>
    </source>
</reference>
<dbReference type="NCBIfam" id="NF033537">
    <property type="entry name" value="lasso_biosyn_B2"/>
    <property type="match status" value="1"/>
</dbReference>
<dbReference type="Pfam" id="PF13471">
    <property type="entry name" value="Transglut_core3"/>
    <property type="match status" value="1"/>
</dbReference>
<protein>
    <submittedName>
        <fullName evidence="2">Lasso peptide biosynthesis B2 protein</fullName>
    </submittedName>
</protein>
<proteinExistence type="predicted"/>
<comment type="caution">
    <text evidence="2">The sequence shown here is derived from an EMBL/GenBank/DDBJ whole genome shotgun (WGS) entry which is preliminary data.</text>
</comment>
<dbReference type="Proteomes" id="UP001232992">
    <property type="component" value="Unassembled WGS sequence"/>
</dbReference>
<name>A0ABT7BRV3_9CYAN</name>
<accession>A0ABT7BRV3</accession>
<evidence type="ECO:0000259" key="1">
    <source>
        <dbReference type="Pfam" id="PF13471"/>
    </source>
</evidence>
<keyword evidence="3" id="KW-1185">Reference proteome</keyword>
<evidence type="ECO:0000313" key="2">
    <source>
        <dbReference type="EMBL" id="MDJ1181919.1"/>
    </source>
</evidence>
<dbReference type="InterPro" id="IPR032708">
    <property type="entry name" value="McjB_C"/>
</dbReference>
<sequence>MKSWFALLRIKAARFYEQPLPRKLTFLEAFLWLGLARGCVLLLPFRSIAPYLGQLNQETPEASIQPAEQPIVEQIVWAIATSSRYTPWRSNCLARAIAGKIMLRRRKIASTLYLGLKKNANGLEAHAWLRVGQEIVTGGVIQSQFKAISFFGG</sequence>